<dbReference type="InterPro" id="IPR007460">
    <property type="entry name" value="BrnT_toxin"/>
</dbReference>
<proteinExistence type="predicted"/>
<evidence type="ECO:0000313" key="1">
    <source>
        <dbReference type="EMBL" id="KWT78193.1"/>
    </source>
</evidence>
<name>A0ABR5SBM6_9BACT</name>
<comment type="caution">
    <text evidence="1">The sequence shown here is derived from an EMBL/GenBank/DDBJ whole genome shotgun (WGS) entry which is preliminary data.</text>
</comment>
<evidence type="ECO:0000313" key="2">
    <source>
        <dbReference type="Proteomes" id="UP000060487"/>
    </source>
</evidence>
<gene>
    <name evidence="1" type="ORF">ASN18_2920</name>
</gene>
<evidence type="ECO:0008006" key="3">
    <source>
        <dbReference type="Google" id="ProtNLM"/>
    </source>
</evidence>
<accession>A0ABR5SBM6</accession>
<reference evidence="1 2" key="1">
    <citation type="submission" date="2015-11" db="EMBL/GenBank/DDBJ databases">
        <authorList>
            <person name="Lin W."/>
        </authorList>
    </citation>
    <scope>NUCLEOTIDE SEQUENCE [LARGE SCALE GENOMIC DNA]</scope>
    <source>
        <strain evidence="1 2">HCH-1</strain>
    </source>
</reference>
<dbReference type="Pfam" id="PF04365">
    <property type="entry name" value="BrnT_toxin"/>
    <property type="match status" value="1"/>
</dbReference>
<dbReference type="RefSeq" id="WP_085053537.1">
    <property type="nucleotide sequence ID" value="NZ_LNQR01000118.1"/>
</dbReference>
<dbReference type="Proteomes" id="UP000060487">
    <property type="component" value="Unassembled WGS sequence"/>
</dbReference>
<organism evidence="1 2">
    <name type="scientific">Candidatus Magnetominusculus xianensis</name>
    <dbReference type="NCBI Taxonomy" id="1748249"/>
    <lineage>
        <taxon>Bacteria</taxon>
        <taxon>Pseudomonadati</taxon>
        <taxon>Nitrospirota</taxon>
        <taxon>Nitrospiria</taxon>
        <taxon>Nitrospirales</taxon>
        <taxon>Nitrospiraceae</taxon>
        <taxon>Candidatus Magnetominusculus</taxon>
    </lineage>
</organism>
<dbReference type="EMBL" id="LNQR01000118">
    <property type="protein sequence ID" value="KWT78193.1"/>
    <property type="molecule type" value="Genomic_DNA"/>
</dbReference>
<sequence length="88" mass="10746">MFEWDEAKRQKNLDKHRLDFRNTRLMFDGRKAVHVPAFKNTEFRFATIAIIGEKCYTVVWTWRGDLRRIISFRRSRDGEERAYRQIHG</sequence>
<keyword evidence="2" id="KW-1185">Reference proteome</keyword>
<protein>
    <recommendedName>
        <fullName evidence="3">BrnT family toxin</fullName>
    </recommendedName>
</protein>
<dbReference type="Gene3D" id="3.10.450.530">
    <property type="entry name" value="Ribonuclease toxin, BrnT, of type II toxin-antitoxin system"/>
    <property type="match status" value="1"/>
</dbReference>
<dbReference type="InterPro" id="IPR038573">
    <property type="entry name" value="BrnT_sf"/>
</dbReference>